<evidence type="ECO:0000313" key="9">
    <source>
        <dbReference type="Proteomes" id="UP000324760"/>
    </source>
</evidence>
<keyword evidence="8" id="KW-0282">Flagellum</keyword>
<sequence length="677" mass="71352">MDTNIVSALGGGSGIDTTKLVKDLVSLEKAPQQQRLDSKKEQLDAQISAYGTLKSSLSEFKNILAPLANNDTFNSRSVSFPETDVITPSSLAADAQTGTYQIEVESVAQAHSLASNTTYSDKDSGIGATGNLTIRLGTWTYDVSDNPVSFAENEKQTSLSIEVLAEDSLQDIADKINEQDSDVQASVLLVDGSYQLMMSAPSGAHNALEVSGDDPSLDVFAFNAANYANVTETQQGKDAKVQLNGLTVYRETNNIDDVITGLEFTLNKASPGEKFTFTVSEDKNTGEQAIRDFIEAYNTFFETAKSLTGVSKDAETNQTTRGDLATDGTAKSLIARIRSVITAAVPGVSDFNALTNVGIRTKLDGTLEIVDKDFSAAIKDNFEQVASLFAPQTSSTSSSVDVSIGSYASKTVPGTYSGSISTAPSKGSVIGDAAFAAFNTADTPAGDFSFSVTVDGTTSSSLTLSGDFTTAESLRAELQSLINNDDTLKEAKAFVDVIVAPGGELQLVSREYGSASKVSFDATGTDFATQTGLSTASASTSGVDVAGTINGEAAFGSGNVLLPKIDSDPYGLNLTVKEGASGAFSITYSRGLAGELTSLIDSFLSGSGIINTREENINKQLDGIVDDQENLDRKMTIYESRLTEQYLAMERIIASLQQTGDSLNGILDRLPFTASNN</sequence>
<dbReference type="OrthoDB" id="5980200at2"/>
<organism evidence="8 9">
    <name type="scientific">Neptunomonas concharum</name>
    <dbReference type="NCBI Taxonomy" id="1031538"/>
    <lineage>
        <taxon>Bacteria</taxon>
        <taxon>Pseudomonadati</taxon>
        <taxon>Pseudomonadota</taxon>
        <taxon>Gammaproteobacteria</taxon>
        <taxon>Oceanospirillales</taxon>
        <taxon>Oceanospirillaceae</taxon>
        <taxon>Neptunomonas</taxon>
    </lineage>
</organism>
<feature type="domain" description="Flagellar hook-associated protein 2 C-terminal" evidence="7">
    <location>
        <begin position="587"/>
        <end position="658"/>
    </location>
</feature>
<evidence type="ECO:0000256" key="4">
    <source>
        <dbReference type="ARBA" id="ARBA00023143"/>
    </source>
</evidence>
<dbReference type="GO" id="GO:0009421">
    <property type="term" value="C:bacterial-type flagellum filament cap"/>
    <property type="evidence" value="ECO:0007669"/>
    <property type="project" value="InterPro"/>
</dbReference>
<dbReference type="RefSeq" id="WP_138986491.1">
    <property type="nucleotide sequence ID" value="NZ_CP043869.1"/>
</dbReference>
<dbReference type="GO" id="GO:0005576">
    <property type="term" value="C:extracellular region"/>
    <property type="evidence" value="ECO:0007669"/>
    <property type="project" value="UniProtKB-SubCell"/>
</dbReference>
<comment type="subunit">
    <text evidence="2 5">Homopentamer.</text>
</comment>
<dbReference type="Proteomes" id="UP000324760">
    <property type="component" value="Chromosome"/>
</dbReference>
<dbReference type="KEGG" id="ncu:F0U83_03185"/>
<keyword evidence="3" id="KW-0175">Coiled coil</keyword>
<keyword evidence="4 5" id="KW-0975">Bacterial flagellum</keyword>
<dbReference type="PANTHER" id="PTHR30288">
    <property type="entry name" value="FLAGELLAR CAP/ASSEMBLY PROTEIN FLID"/>
    <property type="match status" value="1"/>
</dbReference>
<comment type="function">
    <text evidence="5">Required for morphogenesis and for the elongation of the flagellar filament by facilitating polymerization of the flagellin monomers at the tip of growing filament. Forms a capping structure, which prevents flagellin subunits (transported through the central channel of the flagellum) from leaking out without polymerization at the distal end.</text>
</comment>
<evidence type="ECO:0000313" key="8">
    <source>
        <dbReference type="EMBL" id="QEQ95787.1"/>
    </source>
</evidence>
<evidence type="ECO:0000256" key="1">
    <source>
        <dbReference type="ARBA" id="ARBA00009764"/>
    </source>
</evidence>
<dbReference type="GO" id="GO:0007155">
    <property type="term" value="P:cell adhesion"/>
    <property type="evidence" value="ECO:0007669"/>
    <property type="project" value="InterPro"/>
</dbReference>
<reference evidence="8 9" key="1">
    <citation type="journal article" date="2019" name="Biochem. Eng. J.">
        <title>Metabolic engineering of the marine bacteria Neptunomonas concharum for the production of acetoin and meso-2,3-butanediol from acetate.</title>
        <authorList>
            <person name="Li W."/>
            <person name="Pu N."/>
            <person name="Liu C.-X."/>
            <person name="Yuan Q.-P."/>
            <person name="Li Z.-J."/>
        </authorList>
    </citation>
    <scope>NUCLEOTIDE SEQUENCE [LARGE SCALE GENOMIC DNA]</scope>
    <source>
        <strain evidence="8 9">JCM17730</strain>
    </source>
</reference>
<gene>
    <name evidence="8" type="primary">fliD</name>
    <name evidence="8" type="ORF">F0U83_03185</name>
</gene>
<proteinExistence type="inferred from homology"/>
<dbReference type="GO" id="GO:0009424">
    <property type="term" value="C:bacterial-type flagellum hook"/>
    <property type="evidence" value="ECO:0007669"/>
    <property type="project" value="UniProtKB-UniRule"/>
</dbReference>
<dbReference type="Pfam" id="PF02465">
    <property type="entry name" value="FliD_N"/>
    <property type="match status" value="1"/>
</dbReference>
<evidence type="ECO:0000259" key="6">
    <source>
        <dbReference type="Pfam" id="PF02465"/>
    </source>
</evidence>
<evidence type="ECO:0000256" key="5">
    <source>
        <dbReference type="RuleBase" id="RU362066"/>
    </source>
</evidence>
<keyword evidence="9" id="KW-1185">Reference proteome</keyword>
<dbReference type="InterPro" id="IPR010809">
    <property type="entry name" value="FliD_C"/>
</dbReference>
<dbReference type="InterPro" id="IPR003481">
    <property type="entry name" value="FliD_N"/>
</dbReference>
<evidence type="ECO:0000256" key="2">
    <source>
        <dbReference type="ARBA" id="ARBA00011255"/>
    </source>
</evidence>
<feature type="domain" description="Flagellar hook-associated protein 2 N-terminal" evidence="6">
    <location>
        <begin position="13"/>
        <end position="111"/>
    </location>
</feature>
<keyword evidence="8" id="KW-0966">Cell projection</keyword>
<keyword evidence="8" id="KW-0969">Cilium</keyword>
<evidence type="ECO:0000256" key="3">
    <source>
        <dbReference type="ARBA" id="ARBA00023054"/>
    </source>
</evidence>
<feature type="domain" description="Flagellar hook-associated protein 2 C-terminal" evidence="7">
    <location>
        <begin position="236"/>
        <end position="412"/>
    </location>
</feature>
<keyword evidence="5" id="KW-0964">Secreted</keyword>
<dbReference type="PANTHER" id="PTHR30288:SF0">
    <property type="entry name" value="FLAGELLAR HOOK-ASSOCIATED PROTEIN 2"/>
    <property type="match status" value="1"/>
</dbReference>
<protein>
    <recommendedName>
        <fullName evidence="5">Flagellar hook-associated protein 2</fullName>
        <shortName evidence="5">HAP2</shortName>
    </recommendedName>
    <alternativeName>
        <fullName evidence="5">Flagellar cap protein</fullName>
    </alternativeName>
</protein>
<name>A0A5P1R863_9GAMM</name>
<comment type="subcellular location">
    <subcellularLocation>
        <location evidence="5">Secreted</location>
    </subcellularLocation>
    <subcellularLocation>
        <location evidence="5">Bacterial flagellum</location>
    </subcellularLocation>
</comment>
<accession>A0A5P1R863</accession>
<evidence type="ECO:0000259" key="7">
    <source>
        <dbReference type="Pfam" id="PF07195"/>
    </source>
</evidence>
<dbReference type="AlphaFoldDB" id="A0A5P1R863"/>
<dbReference type="EMBL" id="CP043869">
    <property type="protein sequence ID" value="QEQ95787.1"/>
    <property type="molecule type" value="Genomic_DNA"/>
</dbReference>
<dbReference type="Pfam" id="PF07195">
    <property type="entry name" value="FliD_C"/>
    <property type="match status" value="2"/>
</dbReference>
<dbReference type="GO" id="GO:0071973">
    <property type="term" value="P:bacterial-type flagellum-dependent cell motility"/>
    <property type="evidence" value="ECO:0007669"/>
    <property type="project" value="TreeGrafter"/>
</dbReference>
<dbReference type="InterPro" id="IPR040026">
    <property type="entry name" value="FliD"/>
</dbReference>
<comment type="similarity">
    <text evidence="1 5">Belongs to the FliD family.</text>
</comment>